<dbReference type="Pfam" id="PF04970">
    <property type="entry name" value="LRAT"/>
    <property type="match status" value="1"/>
</dbReference>
<evidence type="ECO:0000313" key="8">
    <source>
        <dbReference type="Proteomes" id="UP000596742"/>
    </source>
</evidence>
<dbReference type="InterPro" id="IPR007053">
    <property type="entry name" value="LRAT_dom"/>
</dbReference>
<dbReference type="AlphaFoldDB" id="A0A8B6FD37"/>
<name>A0A8B6FD37_MYTGA</name>
<dbReference type="GO" id="GO:0008970">
    <property type="term" value="F:phospholipase A1 activity"/>
    <property type="evidence" value="ECO:0007669"/>
    <property type="project" value="TreeGrafter"/>
</dbReference>
<feature type="transmembrane region" description="Helical" evidence="5">
    <location>
        <begin position="323"/>
        <end position="341"/>
    </location>
</feature>
<keyword evidence="5" id="KW-1133">Transmembrane helix</keyword>
<organism evidence="7 8">
    <name type="scientific">Mytilus galloprovincialis</name>
    <name type="common">Mediterranean mussel</name>
    <dbReference type="NCBI Taxonomy" id="29158"/>
    <lineage>
        <taxon>Eukaryota</taxon>
        <taxon>Metazoa</taxon>
        <taxon>Spiralia</taxon>
        <taxon>Lophotrochozoa</taxon>
        <taxon>Mollusca</taxon>
        <taxon>Bivalvia</taxon>
        <taxon>Autobranchia</taxon>
        <taxon>Pteriomorphia</taxon>
        <taxon>Mytilida</taxon>
        <taxon>Mytiloidea</taxon>
        <taxon>Mytilidae</taxon>
        <taxon>Mytilinae</taxon>
        <taxon>Mytilus</taxon>
    </lineage>
</organism>
<dbReference type="Gene3D" id="3.90.1720.10">
    <property type="entry name" value="endopeptidase domain like (from Nostoc punctiforme)"/>
    <property type="match status" value="1"/>
</dbReference>
<reference evidence="7" key="1">
    <citation type="submission" date="2018-11" db="EMBL/GenBank/DDBJ databases">
        <authorList>
            <person name="Alioto T."/>
            <person name="Alioto T."/>
        </authorList>
    </citation>
    <scope>NUCLEOTIDE SEQUENCE</scope>
</reference>
<evidence type="ECO:0000256" key="2">
    <source>
        <dbReference type="ARBA" id="ARBA00022679"/>
    </source>
</evidence>
<feature type="transmembrane region" description="Helical" evidence="5">
    <location>
        <begin position="282"/>
        <end position="303"/>
    </location>
</feature>
<keyword evidence="5" id="KW-0812">Transmembrane</keyword>
<dbReference type="EMBL" id="UYJE01006540">
    <property type="protein sequence ID" value="VDI46861.1"/>
    <property type="molecule type" value="Genomic_DNA"/>
</dbReference>
<dbReference type="GO" id="GO:0070292">
    <property type="term" value="P:N-acylphosphatidylethanolamine metabolic process"/>
    <property type="evidence" value="ECO:0007669"/>
    <property type="project" value="TreeGrafter"/>
</dbReference>
<feature type="domain" description="LRAT" evidence="6">
    <location>
        <begin position="123"/>
        <end position="234"/>
    </location>
</feature>
<keyword evidence="5" id="KW-0472">Membrane</keyword>
<keyword evidence="4" id="KW-0443">Lipid metabolism</keyword>
<dbReference type="PANTHER" id="PTHR13943:SF77">
    <property type="entry name" value="LRAT DOMAIN-CONTAINING PROTEIN"/>
    <property type="match status" value="1"/>
</dbReference>
<dbReference type="Proteomes" id="UP000596742">
    <property type="component" value="Unassembled WGS sequence"/>
</dbReference>
<evidence type="ECO:0000256" key="5">
    <source>
        <dbReference type="SAM" id="Phobius"/>
    </source>
</evidence>
<evidence type="ECO:0000256" key="3">
    <source>
        <dbReference type="ARBA" id="ARBA00022801"/>
    </source>
</evidence>
<evidence type="ECO:0000313" key="7">
    <source>
        <dbReference type="EMBL" id="VDI46861.1"/>
    </source>
</evidence>
<dbReference type="InterPro" id="IPR051496">
    <property type="entry name" value="H-rev107_PLA/AT"/>
</dbReference>
<dbReference type="PROSITE" id="PS51934">
    <property type="entry name" value="LRAT"/>
    <property type="match status" value="1"/>
</dbReference>
<feature type="transmembrane region" description="Helical" evidence="5">
    <location>
        <begin position="347"/>
        <end position="367"/>
    </location>
</feature>
<keyword evidence="3" id="KW-0378">Hydrolase</keyword>
<protein>
    <recommendedName>
        <fullName evidence="6">LRAT domain-containing protein</fullName>
    </recommendedName>
</protein>
<evidence type="ECO:0000256" key="4">
    <source>
        <dbReference type="ARBA" id="ARBA00023098"/>
    </source>
</evidence>
<accession>A0A8B6FD37</accession>
<dbReference type="PANTHER" id="PTHR13943">
    <property type="entry name" value="HRAS-LIKE SUPPRESSOR - RELATED"/>
    <property type="match status" value="1"/>
</dbReference>
<dbReference type="GO" id="GO:0016410">
    <property type="term" value="F:N-acyltransferase activity"/>
    <property type="evidence" value="ECO:0007669"/>
    <property type="project" value="TreeGrafter"/>
</dbReference>
<proteinExistence type="inferred from homology"/>
<dbReference type="GO" id="GO:0005737">
    <property type="term" value="C:cytoplasm"/>
    <property type="evidence" value="ECO:0007669"/>
    <property type="project" value="TreeGrafter"/>
</dbReference>
<keyword evidence="8" id="KW-1185">Reference proteome</keyword>
<evidence type="ECO:0000256" key="1">
    <source>
        <dbReference type="ARBA" id="ARBA00007824"/>
    </source>
</evidence>
<dbReference type="GO" id="GO:0004623">
    <property type="term" value="F:phospholipase A2 activity"/>
    <property type="evidence" value="ECO:0007669"/>
    <property type="project" value="TreeGrafter"/>
</dbReference>
<dbReference type="OrthoDB" id="6106453at2759"/>
<comment type="caution">
    <text evidence="7">The sequence shown here is derived from an EMBL/GenBank/DDBJ whole genome shotgun (WGS) entry which is preliminary data.</text>
</comment>
<gene>
    <name evidence="7" type="ORF">MGAL_10B077555</name>
</gene>
<sequence length="651" mass="73825">MAQTYSPLSNNFRYDDLVNSFSDEDLLQSDDGDVDIQEIVAEIGQRYDVSSRDEVFFTQATNTEGDACSALGNSIDQLNKHEKCLKKSCANCSKPRRVEYVSSLKKGPHISMPGQYSTKYVKEERKMKRMYDHHAIVKEIKSAVGSNVTMVLIHFTKHDGKIAVHEETKEFNLRVNELYIVDYVFPRYDPDTVVTRAESILTQRSDKFETYNIVTGNCEHFATWCVVGESKSSQVQSMRQKIADALSRLLGAGSKIAKGILRLLVVSSDEIASRLSKAVPELVLGGAASLYLIYCIVMTALHVQDYKNDQMCWSCLKGKVLDLWLTFGAFVLTSMITFLILHFAVPLMAPGVGMPLVILSILLAVAFQMSVPRLRKALTSPFSIDRVKVTNLANIRIGDVLSHRFYGVIEQTSIVSEVTTKKDKQTKGWIRLIHYGLSTSLATKIVEEDVEIDTDKSSIYVLDCKPLCTFPADIVVSRARSRIGETKWALFSNRSDHFSYWAKVQQYNNDILDEISNEENTKPTEKIEASLFIEKREIHNVEDIRIGEVVQSNVIGIIDDTGILSSVRYFDGKDGRKFEIDVYSYSFLRTVTRKKYTVDLNKDRLYVKVYNPAQCQTMEQRVQNARDMEGKKGSWWTTEGFIEHCIELNSE</sequence>
<evidence type="ECO:0000259" key="6">
    <source>
        <dbReference type="PROSITE" id="PS51934"/>
    </source>
</evidence>
<comment type="similarity">
    <text evidence="1">Belongs to the H-rev107 family.</text>
</comment>
<keyword evidence="2" id="KW-0808">Transferase</keyword>